<dbReference type="GO" id="GO:0016477">
    <property type="term" value="P:cell migration"/>
    <property type="evidence" value="ECO:0007669"/>
    <property type="project" value="TreeGrafter"/>
</dbReference>
<evidence type="ECO:0000256" key="1">
    <source>
        <dbReference type="ARBA" id="ARBA00004167"/>
    </source>
</evidence>
<feature type="transmembrane region" description="Helical" evidence="9">
    <location>
        <begin position="545"/>
        <end position="570"/>
    </location>
</feature>
<evidence type="ECO:0000256" key="5">
    <source>
        <dbReference type="ARBA" id="ARBA00022837"/>
    </source>
</evidence>
<evidence type="ECO:0000256" key="10">
    <source>
        <dbReference type="SAM" id="SignalP"/>
    </source>
</evidence>
<dbReference type="FunFam" id="2.60.40.60:FF:000033">
    <property type="entry name" value="FAT atypical cadherin 1"/>
    <property type="match status" value="1"/>
</dbReference>
<evidence type="ECO:0000256" key="9">
    <source>
        <dbReference type="SAM" id="Phobius"/>
    </source>
</evidence>
<dbReference type="SMART" id="SM00112">
    <property type="entry name" value="CA"/>
    <property type="match status" value="3"/>
</dbReference>
<evidence type="ECO:0000259" key="11">
    <source>
        <dbReference type="PROSITE" id="PS50268"/>
    </source>
</evidence>
<accession>A0AAV6GTV7</accession>
<dbReference type="CDD" id="cd11304">
    <property type="entry name" value="Cadherin_repeat"/>
    <property type="match status" value="3"/>
</dbReference>
<dbReference type="EMBL" id="JADWDJ010000007">
    <property type="protein sequence ID" value="KAG5278385.1"/>
    <property type="molecule type" value="Genomic_DNA"/>
</dbReference>
<keyword evidence="3 10" id="KW-0732">Signal</keyword>
<evidence type="ECO:0000313" key="13">
    <source>
        <dbReference type="Proteomes" id="UP000823561"/>
    </source>
</evidence>
<dbReference type="AlphaFoldDB" id="A0AAV6GTV7"/>
<dbReference type="Pfam" id="PF00028">
    <property type="entry name" value="Cadherin"/>
    <property type="match status" value="3"/>
</dbReference>
<comment type="caution">
    <text evidence="12">The sequence shown here is derived from an EMBL/GenBank/DDBJ whole genome shotgun (WGS) entry which is preliminary data.</text>
</comment>
<feature type="domain" description="Cadherin" evidence="11">
    <location>
        <begin position="267"/>
        <end position="342"/>
    </location>
</feature>
<dbReference type="PROSITE" id="PS00232">
    <property type="entry name" value="CADHERIN_1"/>
    <property type="match status" value="1"/>
</dbReference>
<dbReference type="GO" id="GO:0045296">
    <property type="term" value="F:cadherin binding"/>
    <property type="evidence" value="ECO:0007669"/>
    <property type="project" value="TreeGrafter"/>
</dbReference>
<feature type="domain" description="Cadherin" evidence="11">
    <location>
        <begin position="138"/>
        <end position="236"/>
    </location>
</feature>
<dbReference type="InterPro" id="IPR002126">
    <property type="entry name" value="Cadherin-like_dom"/>
</dbReference>
<gene>
    <name evidence="12" type="ORF">AALO_G00098410</name>
</gene>
<protein>
    <recommendedName>
        <fullName evidence="11">Cadherin domain-containing protein</fullName>
    </recommendedName>
</protein>
<feature type="signal peptide" evidence="10">
    <location>
        <begin position="1"/>
        <end position="23"/>
    </location>
</feature>
<sequence length="589" mass="65262">METSRWVWTFLLLGLGFTGSIRGLPEQTSIDCETPQNQDLSSIPEEYKGVVEFVNIPRGAEIFLESPSCPECVSFLQLNYTVGDALASVITQKPLDAEALKPNGHLVSFSYSISCKSGIRNDRTLVLNDINDNAPVFDKDMYTVNVSEAKPVNTEVTHIKAVDADVSSLYSHVSYSIEPTTTTFEIRPDGSIMLKKELDYTTSKVYNFTVKAEDIERKTGETTVIINVLATPGPAFEHDNYNAMMREHEVGPVLSIHPAPIWAYCKDQKIIYNITEVSPGEFWGNLAIENETGVITVKKELDREKASMINLVIMASLKNDGKKTAVATVEVNVVDMNEPPVFNPEVYRAEIFSVVPAGYPVMEVKATDPDVGETLSYSLVEPSSMFAVEPSSGQVYVVSVAGLSRNVTLQVKVEDQHGLYDTSTVEVTIHYCEENNVVKISLNMPYDSVMNKSMEMKTALESALSWDVRIIRISGDKARNLPLSRSSTHQTYVDFIALTQNNVIMPKDDVETRLNNEKQKVLTELQAVFGPDVDYDIMGDVAPSWPTIVAVTLGVVGALAGISLTVFGVVRKRHRRRKSIDSMEDNPNF</sequence>
<dbReference type="GO" id="GO:0007156">
    <property type="term" value="P:homophilic cell adhesion via plasma membrane adhesion molecules"/>
    <property type="evidence" value="ECO:0007669"/>
    <property type="project" value="InterPro"/>
</dbReference>
<evidence type="ECO:0000256" key="8">
    <source>
        <dbReference type="PROSITE-ProRule" id="PRU00043"/>
    </source>
</evidence>
<dbReference type="GO" id="GO:0009653">
    <property type="term" value="P:anatomical structure morphogenesis"/>
    <property type="evidence" value="ECO:0007669"/>
    <property type="project" value="UniProtKB-ARBA"/>
</dbReference>
<dbReference type="PRINTS" id="PR00205">
    <property type="entry name" value="CADHERIN"/>
</dbReference>
<feature type="domain" description="Cadherin" evidence="11">
    <location>
        <begin position="343"/>
        <end position="447"/>
    </location>
</feature>
<dbReference type="InterPro" id="IPR015919">
    <property type="entry name" value="Cadherin-like_sf"/>
</dbReference>
<keyword evidence="13" id="KW-1185">Reference proteome</keyword>
<keyword evidence="2 9" id="KW-0812">Transmembrane</keyword>
<feature type="chain" id="PRO_5043675180" description="Cadherin domain-containing protein" evidence="10">
    <location>
        <begin position="24"/>
        <end position="589"/>
    </location>
</feature>
<dbReference type="PROSITE" id="PS50268">
    <property type="entry name" value="CADHERIN_2"/>
    <property type="match status" value="3"/>
</dbReference>
<dbReference type="GO" id="GO:0005509">
    <property type="term" value="F:calcium ion binding"/>
    <property type="evidence" value="ECO:0007669"/>
    <property type="project" value="UniProtKB-UniRule"/>
</dbReference>
<dbReference type="PANTHER" id="PTHR24027:SF438">
    <property type="entry name" value="CADHERIN 23"/>
    <property type="match status" value="1"/>
</dbReference>
<evidence type="ECO:0000313" key="12">
    <source>
        <dbReference type="EMBL" id="KAG5278385.1"/>
    </source>
</evidence>
<proteinExistence type="predicted"/>
<dbReference type="GO" id="GO:0008013">
    <property type="term" value="F:beta-catenin binding"/>
    <property type="evidence" value="ECO:0007669"/>
    <property type="project" value="TreeGrafter"/>
</dbReference>
<keyword evidence="4" id="KW-0677">Repeat</keyword>
<keyword evidence="7 9" id="KW-0472">Membrane</keyword>
<dbReference type="Gene3D" id="2.60.40.60">
    <property type="entry name" value="Cadherins"/>
    <property type="match status" value="3"/>
</dbReference>
<keyword evidence="5 8" id="KW-0106">Calcium</keyword>
<reference evidence="12" key="1">
    <citation type="submission" date="2020-10" db="EMBL/GenBank/DDBJ databases">
        <title>Chromosome-scale genome assembly of the Allis shad, Alosa alosa.</title>
        <authorList>
            <person name="Margot Z."/>
            <person name="Christophe K."/>
            <person name="Cabau C."/>
            <person name="Louis A."/>
            <person name="Berthelot C."/>
            <person name="Parey E."/>
            <person name="Roest Crollius H."/>
            <person name="Montfort J."/>
            <person name="Robinson-Rechavi M."/>
            <person name="Bucao C."/>
            <person name="Bouchez O."/>
            <person name="Gislard M."/>
            <person name="Lluch J."/>
            <person name="Milhes M."/>
            <person name="Lampietro C."/>
            <person name="Lopez Roques C."/>
            <person name="Donnadieu C."/>
            <person name="Braasch I."/>
            <person name="Desvignes T."/>
            <person name="Postlethwait J."/>
            <person name="Bobe J."/>
            <person name="Guiguen Y."/>
        </authorList>
    </citation>
    <scope>NUCLEOTIDE SEQUENCE</scope>
    <source>
        <strain evidence="12">M-15738</strain>
        <tissue evidence="12">Blood</tissue>
    </source>
</reference>
<evidence type="ECO:0000256" key="2">
    <source>
        <dbReference type="ARBA" id="ARBA00022692"/>
    </source>
</evidence>
<evidence type="ECO:0000256" key="7">
    <source>
        <dbReference type="ARBA" id="ARBA00023136"/>
    </source>
</evidence>
<organism evidence="12 13">
    <name type="scientific">Alosa alosa</name>
    <name type="common">allis shad</name>
    <dbReference type="NCBI Taxonomy" id="278164"/>
    <lineage>
        <taxon>Eukaryota</taxon>
        <taxon>Metazoa</taxon>
        <taxon>Chordata</taxon>
        <taxon>Craniata</taxon>
        <taxon>Vertebrata</taxon>
        <taxon>Euteleostomi</taxon>
        <taxon>Actinopterygii</taxon>
        <taxon>Neopterygii</taxon>
        <taxon>Teleostei</taxon>
        <taxon>Clupei</taxon>
        <taxon>Clupeiformes</taxon>
        <taxon>Clupeoidei</taxon>
        <taxon>Clupeidae</taxon>
        <taxon>Alosa</taxon>
    </lineage>
</organism>
<evidence type="ECO:0000256" key="3">
    <source>
        <dbReference type="ARBA" id="ARBA00022729"/>
    </source>
</evidence>
<keyword evidence="6 9" id="KW-1133">Transmembrane helix</keyword>
<evidence type="ECO:0000256" key="6">
    <source>
        <dbReference type="ARBA" id="ARBA00022989"/>
    </source>
</evidence>
<dbReference type="Proteomes" id="UP000823561">
    <property type="component" value="Chromosome 7"/>
</dbReference>
<dbReference type="SUPFAM" id="SSF49313">
    <property type="entry name" value="Cadherin-like"/>
    <property type="match status" value="3"/>
</dbReference>
<name>A0AAV6GTV7_9TELE</name>
<dbReference type="PANTHER" id="PTHR24027">
    <property type="entry name" value="CADHERIN-23"/>
    <property type="match status" value="1"/>
</dbReference>
<dbReference type="InterPro" id="IPR039808">
    <property type="entry name" value="Cadherin"/>
</dbReference>
<comment type="subcellular location">
    <subcellularLocation>
        <location evidence="1">Membrane</location>
        <topology evidence="1">Single-pass membrane protein</topology>
    </subcellularLocation>
</comment>
<evidence type="ECO:0000256" key="4">
    <source>
        <dbReference type="ARBA" id="ARBA00022737"/>
    </source>
</evidence>
<dbReference type="GO" id="GO:0016342">
    <property type="term" value="C:catenin complex"/>
    <property type="evidence" value="ECO:0007669"/>
    <property type="project" value="TreeGrafter"/>
</dbReference>
<dbReference type="InterPro" id="IPR020894">
    <property type="entry name" value="Cadherin_CS"/>
</dbReference>